<dbReference type="Proteomes" id="UP001629059">
    <property type="component" value="Unassembled WGS sequence"/>
</dbReference>
<evidence type="ECO:0000313" key="2">
    <source>
        <dbReference type="Proteomes" id="UP001629059"/>
    </source>
</evidence>
<dbReference type="EMBL" id="JBELQB010000007">
    <property type="protein sequence ID" value="MFL9838011.1"/>
    <property type="molecule type" value="Genomic_DNA"/>
</dbReference>
<accession>A0ABW8YCS8</accession>
<dbReference type="RefSeq" id="WP_408074997.1">
    <property type="nucleotide sequence ID" value="NZ_JBELQB010000007.1"/>
</dbReference>
<organism evidence="1 2">
    <name type="scientific">Flavobacterium rhizophilum</name>
    <dbReference type="NCBI Taxonomy" id="3163296"/>
    <lineage>
        <taxon>Bacteria</taxon>
        <taxon>Pseudomonadati</taxon>
        <taxon>Bacteroidota</taxon>
        <taxon>Flavobacteriia</taxon>
        <taxon>Flavobacteriales</taxon>
        <taxon>Flavobacteriaceae</taxon>
        <taxon>Flavobacterium</taxon>
    </lineage>
</organism>
<keyword evidence="2" id="KW-1185">Reference proteome</keyword>
<protein>
    <submittedName>
        <fullName evidence="1">Uncharacterized protein</fullName>
    </submittedName>
</protein>
<name>A0ABW8YCS8_9FLAO</name>
<gene>
    <name evidence="1" type="ORF">ABS768_10915</name>
</gene>
<reference evidence="1 2" key="1">
    <citation type="submission" date="2024-06" db="EMBL/GenBank/DDBJ databases">
        <authorList>
            <person name="Kaempfer P."/>
            <person name="Viver T."/>
        </authorList>
    </citation>
    <scope>NUCLEOTIDE SEQUENCE [LARGE SCALE GENOMIC DNA]</scope>
    <source>
        <strain evidence="1 2">ST-75</strain>
    </source>
</reference>
<proteinExistence type="predicted"/>
<evidence type="ECO:0000313" key="1">
    <source>
        <dbReference type="EMBL" id="MFL9838011.1"/>
    </source>
</evidence>
<sequence length="76" mass="9215">MELPKFLLGDNTDHPEDIYIIHLDYPRFIINLKDDEVEFLEEPEDLDENELNSEMEGLIEMANNFYDREMERYESE</sequence>
<comment type="caution">
    <text evidence="1">The sequence shown here is derived from an EMBL/GenBank/DDBJ whole genome shotgun (WGS) entry which is preliminary data.</text>
</comment>